<name>A0AA39UGS3_9AGAR</name>
<dbReference type="Proteomes" id="UP001175227">
    <property type="component" value="Unassembled WGS sequence"/>
</dbReference>
<evidence type="ECO:0000313" key="2">
    <source>
        <dbReference type="Proteomes" id="UP001175227"/>
    </source>
</evidence>
<sequence>MRNIFTYFPSLETLLLPRFCLGRRGVQGENRPIIFALSSLRSLAVHLDHTHVKPSHGSSSDCTCVLGSLRFPRLEYLEVLGNNSSWNLNLCNHFKDLPELKTLRLQQCSVSPSDDTFFRSLKLLNRLELVDNLKDVKWCKNYRKTVSLPFPPKTSRGAGSPDILQWARAAQLAIQNYGCAEFSINITAQHHSVMALALTHQNERIHLETVDHPPGLLHHFPR</sequence>
<dbReference type="Gene3D" id="3.80.10.10">
    <property type="entry name" value="Ribonuclease Inhibitor"/>
    <property type="match status" value="1"/>
</dbReference>
<keyword evidence="2" id="KW-1185">Reference proteome</keyword>
<dbReference type="SUPFAM" id="SSF52047">
    <property type="entry name" value="RNI-like"/>
    <property type="match status" value="1"/>
</dbReference>
<comment type="caution">
    <text evidence="1">The sequence shown here is derived from an EMBL/GenBank/DDBJ whole genome shotgun (WGS) entry which is preliminary data.</text>
</comment>
<reference evidence="1" key="1">
    <citation type="submission" date="2023-06" db="EMBL/GenBank/DDBJ databases">
        <authorList>
            <consortium name="Lawrence Berkeley National Laboratory"/>
            <person name="Ahrendt S."/>
            <person name="Sahu N."/>
            <person name="Indic B."/>
            <person name="Wong-Bajracharya J."/>
            <person name="Merenyi Z."/>
            <person name="Ke H.-M."/>
            <person name="Monk M."/>
            <person name="Kocsube S."/>
            <person name="Drula E."/>
            <person name="Lipzen A."/>
            <person name="Balint B."/>
            <person name="Henrissat B."/>
            <person name="Andreopoulos B."/>
            <person name="Martin F.M."/>
            <person name="Harder C.B."/>
            <person name="Rigling D."/>
            <person name="Ford K.L."/>
            <person name="Foster G.D."/>
            <person name="Pangilinan J."/>
            <person name="Papanicolaou A."/>
            <person name="Barry K."/>
            <person name="LaButti K."/>
            <person name="Viragh M."/>
            <person name="Koriabine M."/>
            <person name="Yan M."/>
            <person name="Riley R."/>
            <person name="Champramary S."/>
            <person name="Plett K.L."/>
            <person name="Tsai I.J."/>
            <person name="Slot J."/>
            <person name="Sipos G."/>
            <person name="Plett J."/>
            <person name="Nagy L.G."/>
            <person name="Grigoriev I.V."/>
        </authorList>
    </citation>
    <scope>NUCLEOTIDE SEQUENCE</scope>
    <source>
        <strain evidence="1">ICMP 16352</strain>
    </source>
</reference>
<evidence type="ECO:0000313" key="1">
    <source>
        <dbReference type="EMBL" id="KAK0478215.1"/>
    </source>
</evidence>
<gene>
    <name evidence="1" type="ORF">IW261DRAFT_1482417</name>
</gene>
<organism evidence="1 2">
    <name type="scientific">Armillaria novae-zelandiae</name>
    <dbReference type="NCBI Taxonomy" id="153914"/>
    <lineage>
        <taxon>Eukaryota</taxon>
        <taxon>Fungi</taxon>
        <taxon>Dikarya</taxon>
        <taxon>Basidiomycota</taxon>
        <taxon>Agaricomycotina</taxon>
        <taxon>Agaricomycetes</taxon>
        <taxon>Agaricomycetidae</taxon>
        <taxon>Agaricales</taxon>
        <taxon>Marasmiineae</taxon>
        <taxon>Physalacriaceae</taxon>
        <taxon>Armillaria</taxon>
    </lineage>
</organism>
<dbReference type="InterPro" id="IPR032675">
    <property type="entry name" value="LRR_dom_sf"/>
</dbReference>
<accession>A0AA39UGS3</accession>
<dbReference type="EMBL" id="JAUEPR010000014">
    <property type="protein sequence ID" value="KAK0478215.1"/>
    <property type="molecule type" value="Genomic_DNA"/>
</dbReference>
<proteinExistence type="predicted"/>
<dbReference type="AlphaFoldDB" id="A0AA39UGS3"/>
<protein>
    <submittedName>
        <fullName evidence="1">Uncharacterized protein</fullName>
    </submittedName>
</protein>